<dbReference type="OrthoDB" id="341046at2"/>
<dbReference type="Proteomes" id="UP000460298">
    <property type="component" value="Unassembled WGS sequence"/>
</dbReference>
<dbReference type="GO" id="GO:0051537">
    <property type="term" value="F:2 iron, 2 sulfur cluster binding"/>
    <property type="evidence" value="ECO:0007669"/>
    <property type="project" value="UniProtKB-KW"/>
</dbReference>
<keyword evidence="3" id="KW-0479">Metal-binding</keyword>
<evidence type="ECO:0000313" key="10">
    <source>
        <dbReference type="EMBL" id="KAB2932741.1"/>
    </source>
</evidence>
<keyword evidence="4" id="KW-0249">Electron transport</keyword>
<keyword evidence="6" id="KW-0411">Iron-sulfur</keyword>
<dbReference type="EMBL" id="WBUI01000008">
    <property type="protein sequence ID" value="KAB2932741.1"/>
    <property type="molecule type" value="Genomic_DNA"/>
</dbReference>
<evidence type="ECO:0000256" key="5">
    <source>
        <dbReference type="ARBA" id="ARBA00023004"/>
    </source>
</evidence>
<dbReference type="RefSeq" id="WP_002775771.1">
    <property type="nucleotide sequence ID" value="NZ_JQDG01000004.1"/>
</dbReference>
<dbReference type="InterPro" id="IPR007419">
    <property type="entry name" value="BFD-like_2Fe2S-bd_dom"/>
</dbReference>
<dbReference type="Pfam" id="PF04324">
    <property type="entry name" value="Fer2_BFD"/>
    <property type="match status" value="1"/>
</dbReference>
<dbReference type="InterPro" id="IPR041854">
    <property type="entry name" value="BFD-like_2Fe2S-bd_dom_sf"/>
</dbReference>
<comment type="similarity">
    <text evidence="8">Belongs to the Bfd family.</text>
</comment>
<dbReference type="GO" id="GO:0046872">
    <property type="term" value="F:metal ion binding"/>
    <property type="evidence" value="ECO:0007669"/>
    <property type="project" value="UniProtKB-KW"/>
</dbReference>
<dbReference type="InterPro" id="IPR052371">
    <property type="entry name" value="BFD-associated_ferredoxin"/>
</dbReference>
<evidence type="ECO:0000256" key="4">
    <source>
        <dbReference type="ARBA" id="ARBA00022982"/>
    </source>
</evidence>
<keyword evidence="2" id="KW-0001">2Fe-2S</keyword>
<protein>
    <recommendedName>
        <fullName evidence="7">Bacterioferritin-associated ferredoxin</fullName>
    </recommendedName>
</protein>
<organism evidence="10 11">
    <name type="scientific">Leptonema illini</name>
    <dbReference type="NCBI Taxonomy" id="183"/>
    <lineage>
        <taxon>Bacteria</taxon>
        <taxon>Pseudomonadati</taxon>
        <taxon>Spirochaetota</taxon>
        <taxon>Spirochaetia</taxon>
        <taxon>Leptospirales</taxon>
        <taxon>Leptospiraceae</taxon>
        <taxon>Leptonema</taxon>
    </lineage>
</organism>
<evidence type="ECO:0000256" key="8">
    <source>
        <dbReference type="ARBA" id="ARBA00046332"/>
    </source>
</evidence>
<dbReference type="PANTHER" id="PTHR37424:SF1">
    <property type="entry name" value="BACTERIOFERRITIN-ASSOCIATED FERREDOXIN"/>
    <property type="match status" value="1"/>
</dbReference>
<evidence type="ECO:0000313" key="11">
    <source>
        <dbReference type="Proteomes" id="UP000460298"/>
    </source>
</evidence>
<gene>
    <name evidence="10" type="ORF">F9K24_10205</name>
</gene>
<evidence type="ECO:0000256" key="3">
    <source>
        <dbReference type="ARBA" id="ARBA00022723"/>
    </source>
</evidence>
<accession>A0A833LX93</accession>
<proteinExistence type="inferred from homology"/>
<feature type="domain" description="BFD-like [2Fe-2S]-binding" evidence="9">
    <location>
        <begin position="3"/>
        <end position="49"/>
    </location>
</feature>
<reference evidence="10 11" key="1">
    <citation type="submission" date="2019-10" db="EMBL/GenBank/DDBJ databases">
        <title>Extracellular Electron Transfer in a Candidatus Methanoperedens spp. Enrichment Culture.</title>
        <authorList>
            <person name="Berger S."/>
            <person name="Rangel Shaw D."/>
            <person name="Berben T."/>
            <person name="In 'T Zandt M."/>
            <person name="Frank J."/>
            <person name="Reimann J."/>
            <person name="Jetten M.S.M."/>
            <person name="Welte C.U."/>
        </authorList>
    </citation>
    <scope>NUCLEOTIDE SEQUENCE [LARGE SCALE GENOMIC DNA]</scope>
    <source>
        <strain evidence="10">SB12</strain>
    </source>
</reference>
<keyword evidence="5" id="KW-0408">Iron</keyword>
<dbReference type="Gene3D" id="1.10.10.1100">
    <property type="entry name" value="BFD-like [2Fe-2S]-binding domain"/>
    <property type="match status" value="1"/>
</dbReference>
<dbReference type="PANTHER" id="PTHR37424">
    <property type="entry name" value="BACTERIOFERRITIN-ASSOCIATED FERREDOXIN"/>
    <property type="match status" value="1"/>
</dbReference>
<dbReference type="AlphaFoldDB" id="A0A833LX93"/>
<keyword evidence="1" id="KW-0813">Transport</keyword>
<evidence type="ECO:0000256" key="6">
    <source>
        <dbReference type="ARBA" id="ARBA00023014"/>
    </source>
</evidence>
<name>A0A833LX93_9LEPT</name>
<evidence type="ECO:0000256" key="2">
    <source>
        <dbReference type="ARBA" id="ARBA00022714"/>
    </source>
</evidence>
<evidence type="ECO:0000256" key="7">
    <source>
        <dbReference type="ARBA" id="ARBA00039386"/>
    </source>
</evidence>
<comment type="caution">
    <text evidence="10">The sequence shown here is derived from an EMBL/GenBank/DDBJ whole genome shotgun (WGS) entry which is preliminary data.</text>
</comment>
<evidence type="ECO:0000259" key="9">
    <source>
        <dbReference type="Pfam" id="PF04324"/>
    </source>
</evidence>
<evidence type="ECO:0000256" key="1">
    <source>
        <dbReference type="ARBA" id="ARBA00022448"/>
    </source>
</evidence>
<sequence>MFICSCRAVTDRQIKASIDSGNDNLHAIMEDTGAGDCCGSCQEDMLQMILDSLPPRAEQQEANLQLH</sequence>